<proteinExistence type="predicted"/>
<protein>
    <submittedName>
        <fullName evidence="1">Uncharacterized protein</fullName>
    </submittedName>
</protein>
<reference evidence="1" key="1">
    <citation type="submission" date="2020-03" db="EMBL/GenBank/DDBJ databases">
        <title>The deep terrestrial virosphere.</title>
        <authorList>
            <person name="Holmfeldt K."/>
            <person name="Nilsson E."/>
            <person name="Simone D."/>
            <person name="Lopez-Fernandez M."/>
            <person name="Wu X."/>
            <person name="de Brujin I."/>
            <person name="Lundin D."/>
            <person name="Andersson A."/>
            <person name="Bertilsson S."/>
            <person name="Dopson M."/>
        </authorList>
    </citation>
    <scope>NUCLEOTIDE SEQUENCE</scope>
    <source>
        <strain evidence="1">TM448A05881</strain>
        <strain evidence="2">TM448B06657</strain>
    </source>
</reference>
<dbReference type="EMBL" id="MT144540">
    <property type="protein sequence ID" value="QJA54810.1"/>
    <property type="molecule type" value="Genomic_DNA"/>
</dbReference>
<evidence type="ECO:0000313" key="2">
    <source>
        <dbReference type="EMBL" id="QJI04185.1"/>
    </source>
</evidence>
<organism evidence="1">
    <name type="scientific">viral metagenome</name>
    <dbReference type="NCBI Taxonomy" id="1070528"/>
    <lineage>
        <taxon>unclassified sequences</taxon>
        <taxon>metagenomes</taxon>
        <taxon>organismal metagenomes</taxon>
    </lineage>
</organism>
<name>A0A6H2A5U8_9ZZZZ</name>
<accession>A0A6H2A5U8</accession>
<gene>
    <name evidence="1" type="ORF">TM448A05881_0005</name>
    <name evidence="2" type="ORF">TM448B06657_0005</name>
</gene>
<dbReference type="EMBL" id="MT145156">
    <property type="protein sequence ID" value="QJI04185.1"/>
    <property type="molecule type" value="Genomic_DNA"/>
</dbReference>
<dbReference type="AlphaFoldDB" id="A0A6H2A5U8"/>
<evidence type="ECO:0000313" key="1">
    <source>
        <dbReference type="EMBL" id="QJA54810.1"/>
    </source>
</evidence>
<sequence>MEERISHVIYRVKVQILISLVNCQKNVDTIGELKVRREAN</sequence>